<evidence type="ECO:0000259" key="3">
    <source>
        <dbReference type="Pfam" id="PF08450"/>
    </source>
</evidence>
<feature type="chain" id="PRO_5045717370" description="SMP-30/Gluconolactonase/LRE-like region domain-containing protein" evidence="2">
    <location>
        <begin position="21"/>
        <end position="334"/>
    </location>
</feature>
<protein>
    <recommendedName>
        <fullName evidence="3">SMP-30/Gluconolactonase/LRE-like region domain-containing protein</fullName>
    </recommendedName>
</protein>
<dbReference type="SUPFAM" id="SSF63829">
    <property type="entry name" value="Calcium-dependent phosphotriesterase"/>
    <property type="match status" value="1"/>
</dbReference>
<evidence type="ECO:0000256" key="1">
    <source>
        <dbReference type="ARBA" id="ARBA00022801"/>
    </source>
</evidence>
<keyword evidence="1" id="KW-0378">Hydrolase</keyword>
<evidence type="ECO:0000256" key="2">
    <source>
        <dbReference type="SAM" id="SignalP"/>
    </source>
</evidence>
<accession>A0ABR2VWW2</accession>
<evidence type="ECO:0000313" key="4">
    <source>
        <dbReference type="EMBL" id="KAK9708466.1"/>
    </source>
</evidence>
<evidence type="ECO:0000313" key="5">
    <source>
        <dbReference type="Proteomes" id="UP001479436"/>
    </source>
</evidence>
<organism evidence="4 5">
    <name type="scientific">Basidiobolus ranarum</name>
    <dbReference type="NCBI Taxonomy" id="34480"/>
    <lineage>
        <taxon>Eukaryota</taxon>
        <taxon>Fungi</taxon>
        <taxon>Fungi incertae sedis</taxon>
        <taxon>Zoopagomycota</taxon>
        <taxon>Entomophthoromycotina</taxon>
        <taxon>Basidiobolomycetes</taxon>
        <taxon>Basidiobolales</taxon>
        <taxon>Basidiobolaceae</taxon>
        <taxon>Basidiobolus</taxon>
    </lineage>
</organism>
<dbReference type="PANTHER" id="PTHR47572">
    <property type="entry name" value="LIPOPROTEIN-RELATED"/>
    <property type="match status" value="1"/>
</dbReference>
<dbReference type="EMBL" id="JASJQH010007481">
    <property type="protein sequence ID" value="KAK9708466.1"/>
    <property type="molecule type" value="Genomic_DNA"/>
</dbReference>
<comment type="caution">
    <text evidence="4">The sequence shown here is derived from an EMBL/GenBank/DDBJ whole genome shotgun (WGS) entry which is preliminary data.</text>
</comment>
<feature type="domain" description="SMP-30/Gluconolactonase/LRE-like region" evidence="3">
    <location>
        <begin position="125"/>
        <end position="298"/>
    </location>
</feature>
<dbReference type="InterPro" id="IPR011042">
    <property type="entry name" value="6-blade_b-propeller_TolB-like"/>
</dbReference>
<dbReference type="PANTHER" id="PTHR47572:SF4">
    <property type="entry name" value="LACTONASE DRP35"/>
    <property type="match status" value="1"/>
</dbReference>
<dbReference type="InterPro" id="IPR013658">
    <property type="entry name" value="SGL"/>
</dbReference>
<reference evidence="4 5" key="1">
    <citation type="submission" date="2023-04" db="EMBL/GenBank/DDBJ databases">
        <title>Genome of Basidiobolus ranarum AG-B5.</title>
        <authorList>
            <person name="Stajich J.E."/>
            <person name="Carter-House D."/>
            <person name="Gryganskyi A."/>
        </authorList>
    </citation>
    <scope>NUCLEOTIDE SEQUENCE [LARGE SCALE GENOMIC DNA]</scope>
    <source>
        <strain evidence="4 5">AG-B5</strain>
    </source>
</reference>
<dbReference type="Proteomes" id="UP001479436">
    <property type="component" value="Unassembled WGS sequence"/>
</dbReference>
<sequence length="334" mass="36542">MLFLKSGSIPLLATVLTVNAAVTQYPAKALVDSTNSQFGPFIEGTAVDDEGNVFAVNHGNSARLATLGQVTPQELFYEDKTTKGTSFNALRFFVKDDKTFAYAADYVNHRVVELTINDEDITSKNFCSSPDMIQPNDLALSRAGLLYLSGARWRPNNQAGDGDLWVCSPEGTPKRLELLGRTNGIELSPDDKSLYLSEAANRNGGPVSNKIWRYDVDPSTGAISNKKVFFDFLKIRTQNIDIDGMRTDIKGNLFVTRNGGMEVLKFSPNGDILASIKTTFTFPSNIEFGGPNGTTLFIVGRCGINTPHGHGVGCVDTWENDAPGRAWWILQDNE</sequence>
<keyword evidence="2" id="KW-0732">Signal</keyword>
<dbReference type="Gene3D" id="2.120.10.30">
    <property type="entry name" value="TolB, C-terminal domain"/>
    <property type="match status" value="1"/>
</dbReference>
<gene>
    <name evidence="4" type="ORF">K7432_009621</name>
</gene>
<keyword evidence="5" id="KW-1185">Reference proteome</keyword>
<feature type="signal peptide" evidence="2">
    <location>
        <begin position="1"/>
        <end position="20"/>
    </location>
</feature>
<name>A0ABR2VWW2_9FUNG</name>
<dbReference type="Pfam" id="PF08450">
    <property type="entry name" value="SGL"/>
    <property type="match status" value="1"/>
</dbReference>
<dbReference type="InterPro" id="IPR051262">
    <property type="entry name" value="SMP-30/CGR1_Lactonase"/>
</dbReference>
<proteinExistence type="predicted"/>